<organism evidence="1">
    <name type="scientific">Pseudoalteromonas prydzensis</name>
    <dbReference type="NCBI Taxonomy" id="182141"/>
    <lineage>
        <taxon>Bacteria</taxon>
        <taxon>Pseudomonadati</taxon>
        <taxon>Pseudomonadota</taxon>
        <taxon>Gammaproteobacteria</taxon>
        <taxon>Alteromonadales</taxon>
        <taxon>Pseudoalteromonadaceae</taxon>
        <taxon>Pseudoalteromonas</taxon>
    </lineage>
</organism>
<dbReference type="AlphaFoldDB" id="A0A7V1CZN9"/>
<dbReference type="Pfam" id="PF13743">
    <property type="entry name" value="Thioredoxin_5"/>
    <property type="match status" value="1"/>
</dbReference>
<reference evidence="1" key="1">
    <citation type="journal article" date="2020" name="mSystems">
        <title>Genome- and Community-Level Interaction Insights into Carbon Utilization and Element Cycling Functions of Hydrothermarchaeota in Hydrothermal Sediment.</title>
        <authorList>
            <person name="Zhou Z."/>
            <person name="Liu Y."/>
            <person name="Xu W."/>
            <person name="Pan J."/>
            <person name="Luo Z.H."/>
            <person name="Li M."/>
        </authorList>
    </citation>
    <scope>NUCLEOTIDE SEQUENCE [LARGE SCALE GENOMIC DNA]</scope>
    <source>
        <strain evidence="1">HyVt-346</strain>
    </source>
</reference>
<proteinExistence type="predicted"/>
<dbReference type="RefSeq" id="WP_304182597.1">
    <property type="nucleotide sequence ID" value="NZ_DRGM01000129.1"/>
</dbReference>
<comment type="caution">
    <text evidence="1">The sequence shown here is derived from an EMBL/GenBank/DDBJ whole genome shotgun (WGS) entry which is preliminary data.</text>
</comment>
<dbReference type="Gene3D" id="3.40.30.10">
    <property type="entry name" value="Glutaredoxin"/>
    <property type="match status" value="1"/>
</dbReference>
<protein>
    <submittedName>
        <fullName evidence="1">DsbA family protein</fullName>
    </submittedName>
</protein>
<dbReference type="Proteomes" id="UP000886188">
    <property type="component" value="Unassembled WGS sequence"/>
</dbReference>
<dbReference type="SUPFAM" id="SSF52833">
    <property type="entry name" value="Thioredoxin-like"/>
    <property type="match status" value="1"/>
</dbReference>
<evidence type="ECO:0000313" key="1">
    <source>
        <dbReference type="EMBL" id="HEA17253.1"/>
    </source>
</evidence>
<dbReference type="Gene3D" id="1.10.472.60">
    <property type="entry name" value="putative protein disulfide isomerase domain"/>
    <property type="match status" value="1"/>
</dbReference>
<dbReference type="PANTHER" id="PTHR13887">
    <property type="entry name" value="GLUTATHIONE S-TRANSFERASE KAPPA"/>
    <property type="match status" value="1"/>
</dbReference>
<dbReference type="EMBL" id="DRGM01000129">
    <property type="protein sequence ID" value="HEA17253.1"/>
    <property type="molecule type" value="Genomic_DNA"/>
</dbReference>
<sequence length="205" mass="23611">MNNTKLIYVYDPMCSWCWGFKACWQKIQAVLADELEIIYKVGGLAADSDQPMPEHMQLFLQQTWQRISVQTGAKFNFDFWTHCQPRRSTYPACRAVIAARQFNKEQAMLEAIQQGYYLQAQNPSDISTLVHFAQQLDIDSSAFLTLLQSAQLEQQFQQELVYVQQLPVQGFPSLVLLHKQQYYAIAINYTDADQVITDIRTVLAS</sequence>
<gene>
    <name evidence="1" type="ORF">ENH88_12565</name>
</gene>
<dbReference type="InterPro" id="IPR036249">
    <property type="entry name" value="Thioredoxin-like_sf"/>
</dbReference>
<dbReference type="PANTHER" id="PTHR13887:SF54">
    <property type="entry name" value="DSBA FAMILY PROTEIN"/>
    <property type="match status" value="1"/>
</dbReference>
<name>A0A7V1CZN9_9GAMM</name>
<dbReference type="CDD" id="cd03025">
    <property type="entry name" value="DsbA_FrnE_like"/>
    <property type="match status" value="1"/>
</dbReference>
<accession>A0A7V1CZN9</accession>